<accession>A0ABR3MLP9</accession>
<dbReference type="InterPro" id="IPR036397">
    <property type="entry name" value="RNaseH_sf"/>
</dbReference>
<organism evidence="3 4">
    <name type="scientific">Cirrhinus molitorella</name>
    <name type="common">mud carp</name>
    <dbReference type="NCBI Taxonomy" id="172907"/>
    <lineage>
        <taxon>Eukaryota</taxon>
        <taxon>Metazoa</taxon>
        <taxon>Chordata</taxon>
        <taxon>Craniata</taxon>
        <taxon>Vertebrata</taxon>
        <taxon>Euteleostomi</taxon>
        <taxon>Actinopterygii</taxon>
        <taxon>Neopterygii</taxon>
        <taxon>Teleostei</taxon>
        <taxon>Ostariophysi</taxon>
        <taxon>Cypriniformes</taxon>
        <taxon>Cyprinidae</taxon>
        <taxon>Labeoninae</taxon>
        <taxon>Labeonini</taxon>
        <taxon>Cirrhinus</taxon>
    </lineage>
</organism>
<sequence length="615" mass="70006">MQRSEQEMWAPPRPKRQVRQPSYLQDYEVGSVRPKLRPSRNVHSSPYVPSEAAHGQQSPIQWRRPPETHAEDVLDPEEGYEDISLGRRLTFNPCDERGEPNVSLSGSNSYASPYSSVRNSPLEATNRAPATEQLNPQFESWPVPPLPASEVLVKPEEKDAEINLPPPPWPSSHYPPESVVVEEHHVVTVIERMMSELQLMKDSMTSRFTAHTYPHSTQRRQNYPQPSGSSWNETKPLLQQPELYTSTSGRPLSMHPASAGPSTQSQVRPSICPPQITSREFSRNPADDVTRGKTLGELAVPNRWSQGPLFLHKAPSEWPSQPGEFLEQDTSEYKKITLCGTVSNVNREDVQEILTYQSWKDLVESVVQEAHGAADQNAPLSAEDFRQAEKTIFRRIQMECFAEELKCLRAGKAVPRSSRLIALSPELDPVEGFIRVGGRLRRAEGLDSDFKHPILLDPSHHATKLLIRGYDERLCHPGPERVFAEIRRMFWILRGREAIKREQYQCQGCQRWKSKPSVPKMADLPLARLRLYQPPFYSTGVDCFGPFPVKIGRRSEKRWGIIYKCLTTRAVHLDLLHSMDLDSFLMSLRRFVARRGSPAELYSDQGTNFRGGRRN</sequence>
<proteinExistence type="predicted"/>
<dbReference type="InterPro" id="IPR041588">
    <property type="entry name" value="Integrase_H2C2"/>
</dbReference>
<keyword evidence="4" id="KW-1185">Reference proteome</keyword>
<feature type="compositionally biased region" description="Low complexity" evidence="1">
    <location>
        <begin position="103"/>
        <end position="116"/>
    </location>
</feature>
<comment type="caution">
    <text evidence="3">The sequence shown here is derived from an EMBL/GenBank/DDBJ whole genome shotgun (WGS) entry which is preliminary data.</text>
</comment>
<dbReference type="PANTHER" id="PTHR47331">
    <property type="entry name" value="PHD-TYPE DOMAIN-CONTAINING PROTEIN"/>
    <property type="match status" value="1"/>
</dbReference>
<protein>
    <recommendedName>
        <fullName evidence="2">Integrase zinc-binding domain-containing protein</fullName>
    </recommendedName>
</protein>
<dbReference type="Gene3D" id="3.30.420.10">
    <property type="entry name" value="Ribonuclease H-like superfamily/Ribonuclease H"/>
    <property type="match status" value="1"/>
</dbReference>
<evidence type="ECO:0000256" key="1">
    <source>
        <dbReference type="SAM" id="MobiDB-lite"/>
    </source>
</evidence>
<name>A0ABR3MLP9_9TELE</name>
<gene>
    <name evidence="3" type="ORF">QQF64_003576</name>
</gene>
<dbReference type="InterPro" id="IPR012337">
    <property type="entry name" value="RNaseH-like_sf"/>
</dbReference>
<feature type="region of interest" description="Disordered" evidence="1">
    <location>
        <begin position="1"/>
        <end position="128"/>
    </location>
</feature>
<dbReference type="Proteomes" id="UP001558613">
    <property type="component" value="Unassembled WGS sequence"/>
</dbReference>
<feature type="domain" description="Integrase zinc-binding" evidence="2">
    <location>
        <begin position="464"/>
        <end position="514"/>
    </location>
</feature>
<feature type="compositionally biased region" description="Basic and acidic residues" evidence="1">
    <location>
        <begin position="280"/>
        <end position="290"/>
    </location>
</feature>
<feature type="region of interest" description="Disordered" evidence="1">
    <location>
        <begin position="212"/>
        <end position="290"/>
    </location>
</feature>
<evidence type="ECO:0000313" key="3">
    <source>
        <dbReference type="EMBL" id="KAL1265549.1"/>
    </source>
</evidence>
<dbReference type="EMBL" id="JAYMGO010000011">
    <property type="protein sequence ID" value="KAL1265549.1"/>
    <property type="molecule type" value="Genomic_DNA"/>
</dbReference>
<reference evidence="3 4" key="1">
    <citation type="submission" date="2023-09" db="EMBL/GenBank/DDBJ databases">
        <authorList>
            <person name="Wang M."/>
        </authorList>
    </citation>
    <scope>NUCLEOTIDE SEQUENCE [LARGE SCALE GENOMIC DNA]</scope>
    <source>
        <strain evidence="3">GT-2023</strain>
        <tissue evidence="3">Liver</tissue>
    </source>
</reference>
<evidence type="ECO:0000313" key="4">
    <source>
        <dbReference type="Proteomes" id="UP001558613"/>
    </source>
</evidence>
<dbReference type="SUPFAM" id="SSF53098">
    <property type="entry name" value="Ribonuclease H-like"/>
    <property type="match status" value="1"/>
</dbReference>
<evidence type="ECO:0000259" key="2">
    <source>
        <dbReference type="Pfam" id="PF17921"/>
    </source>
</evidence>
<dbReference type="PANTHER" id="PTHR47331:SF1">
    <property type="entry name" value="GAG-LIKE PROTEIN"/>
    <property type="match status" value="1"/>
</dbReference>
<feature type="compositionally biased region" description="Polar residues" evidence="1">
    <location>
        <begin position="212"/>
        <end position="233"/>
    </location>
</feature>
<dbReference type="Pfam" id="PF17921">
    <property type="entry name" value="Integrase_H2C2"/>
    <property type="match status" value="1"/>
</dbReference>